<dbReference type="Gene3D" id="3.30.565.10">
    <property type="entry name" value="Histidine kinase-like ATPase, C-terminal domain"/>
    <property type="match status" value="1"/>
</dbReference>
<dbReference type="RefSeq" id="WP_066921911.1">
    <property type="nucleotide sequence ID" value="NZ_CP011971.1"/>
</dbReference>
<dbReference type="InterPro" id="IPR004358">
    <property type="entry name" value="Sig_transdc_His_kin-like_C"/>
</dbReference>
<dbReference type="GO" id="GO:0000155">
    <property type="term" value="F:phosphorelay sensor kinase activity"/>
    <property type="evidence" value="ECO:0007669"/>
    <property type="project" value="InterPro"/>
</dbReference>
<dbReference type="InterPro" id="IPR005467">
    <property type="entry name" value="His_kinase_dom"/>
</dbReference>
<dbReference type="SMART" id="SM00388">
    <property type="entry name" value="HisKA"/>
    <property type="match status" value="1"/>
</dbReference>
<dbReference type="PATRIC" id="fig|465721.4.peg.2838"/>
<dbReference type="SUPFAM" id="SSF47384">
    <property type="entry name" value="Homodimeric domain of signal transducing histidine kinase"/>
    <property type="match status" value="1"/>
</dbReference>
<dbReference type="GO" id="GO:0005524">
    <property type="term" value="F:ATP binding"/>
    <property type="evidence" value="ECO:0007669"/>
    <property type="project" value="UniProtKB-KW"/>
</dbReference>
<gene>
    <name evidence="15" type="ORF">ACG33_13270</name>
</gene>
<proteinExistence type="predicted"/>
<evidence type="ECO:0000256" key="3">
    <source>
        <dbReference type="ARBA" id="ARBA00012438"/>
    </source>
</evidence>
<dbReference type="CDD" id="cd00075">
    <property type="entry name" value="HATPase"/>
    <property type="match status" value="1"/>
</dbReference>
<dbReference type="EC" id="2.7.13.3" evidence="3"/>
<dbReference type="Gene3D" id="1.10.287.130">
    <property type="match status" value="1"/>
</dbReference>
<dbReference type="Proteomes" id="UP000070250">
    <property type="component" value="Chromosome"/>
</dbReference>
<evidence type="ECO:0000256" key="4">
    <source>
        <dbReference type="ARBA" id="ARBA00022553"/>
    </source>
</evidence>
<dbReference type="PANTHER" id="PTHR45436:SF14">
    <property type="entry name" value="SENSOR PROTEIN QSEC"/>
    <property type="match status" value="1"/>
</dbReference>
<evidence type="ECO:0000256" key="8">
    <source>
        <dbReference type="ARBA" id="ARBA00022777"/>
    </source>
</evidence>
<evidence type="ECO:0000256" key="5">
    <source>
        <dbReference type="ARBA" id="ARBA00022679"/>
    </source>
</evidence>
<dbReference type="CDD" id="cd00082">
    <property type="entry name" value="HisKA"/>
    <property type="match status" value="1"/>
</dbReference>
<evidence type="ECO:0000256" key="12">
    <source>
        <dbReference type="ARBA" id="ARBA00023136"/>
    </source>
</evidence>
<dbReference type="AlphaFoldDB" id="A0A127FE02"/>
<evidence type="ECO:0000256" key="2">
    <source>
        <dbReference type="ARBA" id="ARBA00004141"/>
    </source>
</evidence>
<dbReference type="InterPro" id="IPR036097">
    <property type="entry name" value="HisK_dim/P_sf"/>
</dbReference>
<keyword evidence="16" id="KW-1185">Reference proteome</keyword>
<comment type="catalytic activity">
    <reaction evidence="1">
        <text>ATP + protein L-histidine = ADP + protein N-phospho-L-histidine.</text>
        <dbReference type="EC" id="2.7.13.3"/>
    </reaction>
</comment>
<organism evidence="15 16">
    <name type="scientific">Steroidobacter denitrificans</name>
    <dbReference type="NCBI Taxonomy" id="465721"/>
    <lineage>
        <taxon>Bacteria</taxon>
        <taxon>Pseudomonadati</taxon>
        <taxon>Pseudomonadota</taxon>
        <taxon>Gammaproteobacteria</taxon>
        <taxon>Steroidobacterales</taxon>
        <taxon>Steroidobacteraceae</taxon>
        <taxon>Steroidobacter</taxon>
    </lineage>
</organism>
<comment type="subcellular location">
    <subcellularLocation>
        <location evidence="2">Membrane</location>
        <topology evidence="2">Multi-pass membrane protein</topology>
    </subcellularLocation>
</comment>
<dbReference type="InterPro" id="IPR003661">
    <property type="entry name" value="HisK_dim/P_dom"/>
</dbReference>
<dbReference type="InterPro" id="IPR050428">
    <property type="entry name" value="TCS_sensor_his_kinase"/>
</dbReference>
<dbReference type="SUPFAM" id="SSF55874">
    <property type="entry name" value="ATPase domain of HSP90 chaperone/DNA topoisomerase II/histidine kinase"/>
    <property type="match status" value="1"/>
</dbReference>
<sequence length="451" mass="49406">MKRYSIRRRLLWLLLGSLVVVWSAMLGVGYHKAHKEIHELADVRLQQGAHTLLTLDLKRLARLAKTSEANKAEHGEDDEHGDEAPPLAFQVWSDDGKLLLASAGAPDAPYRPGKGYATRIIDRRDWRSYSVHDRKRDYQVTVLEPLFIREHPIAELAGRMGQMLALALPLLALLTWLSIRHGLRPLMRLSDAIGARDAINLEAIQLQQVPDEVRPLITALNGLLQRLAHSLDKERAFTADAAHELRTPLAAIKVQAEVALAAQDEAIRRRAIEQVIAGVNRTTHLAQQLLLLARLEHVEHDTRQAVDLGQVAADCMAQCADEAGRKEIECELEAETDCVLQGDPAMLAVLIDNLLDNAIKYGRRGGRIVVSVRRGAGALLLAVEDDGNGVSETDRARLRDRFFRIEGQAVPGSGLGLSIVEKIAAAHGGTVDIGVGLGGRGLGVSVNFPNR</sequence>
<dbReference type="InterPro" id="IPR003660">
    <property type="entry name" value="HAMP_dom"/>
</dbReference>
<accession>A0A127FE02</accession>
<dbReference type="Pfam" id="PF00512">
    <property type="entry name" value="HisKA"/>
    <property type="match status" value="1"/>
</dbReference>
<evidence type="ECO:0000256" key="7">
    <source>
        <dbReference type="ARBA" id="ARBA00022741"/>
    </source>
</evidence>
<dbReference type="PRINTS" id="PR00344">
    <property type="entry name" value="BCTRLSENSOR"/>
</dbReference>
<dbReference type="PROSITE" id="PS50109">
    <property type="entry name" value="HIS_KIN"/>
    <property type="match status" value="1"/>
</dbReference>
<keyword evidence="4" id="KW-0597">Phosphoprotein</keyword>
<feature type="domain" description="HAMP" evidence="14">
    <location>
        <begin position="180"/>
        <end position="232"/>
    </location>
</feature>
<dbReference type="KEGG" id="sdf:ACG33_13270"/>
<evidence type="ECO:0000313" key="15">
    <source>
        <dbReference type="EMBL" id="AMN48050.1"/>
    </source>
</evidence>
<name>A0A127FE02_STEDE</name>
<evidence type="ECO:0000256" key="9">
    <source>
        <dbReference type="ARBA" id="ARBA00022840"/>
    </source>
</evidence>
<evidence type="ECO:0000313" key="16">
    <source>
        <dbReference type="Proteomes" id="UP000070250"/>
    </source>
</evidence>
<dbReference type="OrthoDB" id="9809766at2"/>
<dbReference type="InterPro" id="IPR036890">
    <property type="entry name" value="HATPase_C_sf"/>
</dbReference>
<keyword evidence="8 15" id="KW-0418">Kinase</keyword>
<dbReference type="SMART" id="SM00387">
    <property type="entry name" value="HATPase_c"/>
    <property type="match status" value="1"/>
</dbReference>
<dbReference type="STRING" id="465721.ACG33_13270"/>
<keyword evidence="10" id="KW-1133">Transmembrane helix</keyword>
<keyword evidence="6" id="KW-0812">Transmembrane</keyword>
<evidence type="ECO:0000256" key="6">
    <source>
        <dbReference type="ARBA" id="ARBA00022692"/>
    </source>
</evidence>
<evidence type="ECO:0000256" key="1">
    <source>
        <dbReference type="ARBA" id="ARBA00000085"/>
    </source>
</evidence>
<evidence type="ECO:0000256" key="11">
    <source>
        <dbReference type="ARBA" id="ARBA00023012"/>
    </source>
</evidence>
<keyword evidence="11" id="KW-0902">Two-component regulatory system</keyword>
<evidence type="ECO:0000259" key="13">
    <source>
        <dbReference type="PROSITE" id="PS50109"/>
    </source>
</evidence>
<feature type="domain" description="Histidine kinase" evidence="13">
    <location>
        <begin position="240"/>
        <end position="451"/>
    </location>
</feature>
<dbReference type="PROSITE" id="PS50885">
    <property type="entry name" value="HAMP"/>
    <property type="match status" value="1"/>
</dbReference>
<dbReference type="EMBL" id="CP011971">
    <property type="protein sequence ID" value="AMN48050.1"/>
    <property type="molecule type" value="Genomic_DNA"/>
</dbReference>
<dbReference type="PANTHER" id="PTHR45436">
    <property type="entry name" value="SENSOR HISTIDINE KINASE YKOH"/>
    <property type="match status" value="1"/>
</dbReference>
<keyword evidence="12" id="KW-0472">Membrane</keyword>
<keyword evidence="5 15" id="KW-0808">Transferase</keyword>
<reference evidence="15 16" key="1">
    <citation type="submission" date="2015-06" db="EMBL/GenBank/DDBJ databases">
        <title>A Comprehensive Approach to Explore the Metabolic and Phylogenetic Diversity of Bacterial Steroid Degradation in the Environment: Testosterone as an Example.</title>
        <authorList>
            <person name="Yang F.-C."/>
            <person name="Chen Y.-L."/>
            <person name="Yu C.-P."/>
            <person name="Tang S.-L."/>
            <person name="Wang P.-H."/>
            <person name="Ismail W."/>
            <person name="Wang C.-H."/>
            <person name="Yang C.-Y."/>
            <person name="Chiang Y.-R."/>
        </authorList>
    </citation>
    <scope>NUCLEOTIDE SEQUENCE [LARGE SCALE GENOMIC DNA]</scope>
    <source>
        <strain evidence="15 16">DSM 18526</strain>
    </source>
</reference>
<dbReference type="Pfam" id="PF02518">
    <property type="entry name" value="HATPase_c"/>
    <property type="match status" value="1"/>
</dbReference>
<keyword evidence="7" id="KW-0547">Nucleotide-binding</keyword>
<keyword evidence="9" id="KW-0067">ATP-binding</keyword>
<evidence type="ECO:0000259" key="14">
    <source>
        <dbReference type="PROSITE" id="PS50885"/>
    </source>
</evidence>
<protein>
    <recommendedName>
        <fullName evidence="3">histidine kinase</fullName>
        <ecNumber evidence="3">2.7.13.3</ecNumber>
    </recommendedName>
</protein>
<evidence type="ECO:0000256" key="10">
    <source>
        <dbReference type="ARBA" id="ARBA00022989"/>
    </source>
</evidence>
<dbReference type="InterPro" id="IPR003594">
    <property type="entry name" value="HATPase_dom"/>
</dbReference>
<dbReference type="GO" id="GO:0005886">
    <property type="term" value="C:plasma membrane"/>
    <property type="evidence" value="ECO:0007669"/>
    <property type="project" value="TreeGrafter"/>
</dbReference>